<feature type="region of interest" description="Disordered" evidence="1">
    <location>
        <begin position="82"/>
        <end position="129"/>
    </location>
</feature>
<sequence length="463" mass="45073">MNTRTALVTRLAAGAVAAAVVGGGVIVAAAAPWPTLAREPMSLDVVPEAARSVAACDGPLLALGRDATAAGAITAAAPSSVVSAADSGDPTSYTLATPDRADEGAPPAAFSAEPTGGVPTDLGAASSASLDDPDLRGLAVSACTRPAMESWLVGGSAATGASDLVLLTNPGDVAATVDLRVFGADGAQDPVAGRDIVVAARSQRAIPLAALRRGEQSPVVQVTAQGAPVRASLQSALTRTLIAGGVDQVGASALPATQQVIPAVDVTVAPDSVASAGGMSVRLMATAADTLASVTVRSVADGSVVSQQDAIALAAGRPLELEVTGMPVGDYTVTATAADPLVAAAWTSTDQATPADFAWAVGAPLVDAPTLVAVAPGPGPTLTLTADQETAATLTPVSGGESQSVQLAAGQSRTIDVAAGTVYRLDPGPGGIRGSVGFSGAGQLGTYPVTGSAAAAAELTVYP</sequence>
<accession>A0ABU1HZQ5</accession>
<dbReference type="RefSeq" id="WP_309665582.1">
    <property type="nucleotide sequence ID" value="NZ_JAVIZA010000001.1"/>
</dbReference>
<gene>
    <name evidence="2" type="ORF">QE367_001332</name>
</gene>
<name>A0ABU1HZQ5_9MICO</name>
<protein>
    <recommendedName>
        <fullName evidence="4">Large extracellular alpha-helical protein</fullName>
    </recommendedName>
</protein>
<organism evidence="2 3">
    <name type="scientific">Microbacterium paludicola</name>
    <dbReference type="NCBI Taxonomy" id="300019"/>
    <lineage>
        <taxon>Bacteria</taxon>
        <taxon>Bacillati</taxon>
        <taxon>Actinomycetota</taxon>
        <taxon>Actinomycetes</taxon>
        <taxon>Micrococcales</taxon>
        <taxon>Microbacteriaceae</taxon>
        <taxon>Microbacterium</taxon>
    </lineage>
</organism>
<reference evidence="2 3" key="1">
    <citation type="submission" date="2023-08" db="EMBL/GenBank/DDBJ databases">
        <title>Functional and genomic diversity of the sorghum phyllosphere microbiome.</title>
        <authorList>
            <person name="Shade A."/>
        </authorList>
    </citation>
    <scope>NUCLEOTIDE SEQUENCE [LARGE SCALE GENOMIC DNA]</scope>
    <source>
        <strain evidence="2 3">SORGH_AS_0919</strain>
    </source>
</reference>
<dbReference type="Pfam" id="PF18986">
    <property type="entry name" value="DUF5719"/>
    <property type="match status" value="1"/>
</dbReference>
<dbReference type="Proteomes" id="UP001260188">
    <property type="component" value="Unassembled WGS sequence"/>
</dbReference>
<dbReference type="InterPro" id="IPR043777">
    <property type="entry name" value="DUF5719"/>
</dbReference>
<evidence type="ECO:0000313" key="2">
    <source>
        <dbReference type="EMBL" id="MDR6167128.1"/>
    </source>
</evidence>
<evidence type="ECO:0008006" key="4">
    <source>
        <dbReference type="Google" id="ProtNLM"/>
    </source>
</evidence>
<comment type="caution">
    <text evidence="2">The sequence shown here is derived from an EMBL/GenBank/DDBJ whole genome shotgun (WGS) entry which is preliminary data.</text>
</comment>
<evidence type="ECO:0000313" key="3">
    <source>
        <dbReference type="Proteomes" id="UP001260188"/>
    </source>
</evidence>
<keyword evidence="3" id="KW-1185">Reference proteome</keyword>
<evidence type="ECO:0000256" key="1">
    <source>
        <dbReference type="SAM" id="MobiDB-lite"/>
    </source>
</evidence>
<dbReference type="EMBL" id="JAVIZA010000001">
    <property type="protein sequence ID" value="MDR6167128.1"/>
    <property type="molecule type" value="Genomic_DNA"/>
</dbReference>
<proteinExistence type="predicted"/>